<evidence type="ECO:0000256" key="3">
    <source>
        <dbReference type="ARBA" id="ARBA00023235"/>
    </source>
</evidence>
<dbReference type="GO" id="GO:0003723">
    <property type="term" value="F:RNA binding"/>
    <property type="evidence" value="ECO:0007669"/>
    <property type="project" value="InterPro"/>
</dbReference>
<dbReference type="Pfam" id="PF01416">
    <property type="entry name" value="PseudoU_synth_1"/>
    <property type="match status" value="1"/>
</dbReference>
<dbReference type="Proteomes" id="UP000829758">
    <property type="component" value="Chromosome"/>
</dbReference>
<feature type="domain" description="Pseudouridine synthase I TruA alpha/beta" evidence="8">
    <location>
        <begin position="190"/>
        <end position="292"/>
    </location>
</feature>
<dbReference type="EMBL" id="JAJFZT010000005">
    <property type="protein sequence ID" value="MCC3272737.1"/>
    <property type="molecule type" value="Genomic_DNA"/>
</dbReference>
<evidence type="ECO:0000256" key="1">
    <source>
        <dbReference type="ARBA" id="ARBA00009375"/>
    </source>
</evidence>
<comment type="function">
    <text evidence="4">Formation of pseudouridine at positions 38, 39 and 40 in the anticodon stem and loop of transfer RNAs.</text>
</comment>
<dbReference type="EMBL" id="CP094984">
    <property type="protein sequence ID" value="UON91425.1"/>
    <property type="molecule type" value="Genomic_DNA"/>
</dbReference>
<dbReference type="CDD" id="cd02570">
    <property type="entry name" value="PseudoU_synth_EcTruA"/>
    <property type="match status" value="1"/>
</dbReference>
<feature type="binding site" evidence="4 6">
    <location>
        <position position="156"/>
    </location>
    <ligand>
        <name>substrate</name>
    </ligand>
</feature>
<evidence type="ECO:0000313" key="11">
    <source>
        <dbReference type="Proteomes" id="UP000829758"/>
    </source>
</evidence>
<evidence type="ECO:0000259" key="8">
    <source>
        <dbReference type="Pfam" id="PF01416"/>
    </source>
</evidence>
<dbReference type="SUPFAM" id="SSF55120">
    <property type="entry name" value="Pseudouridine synthase"/>
    <property type="match status" value="1"/>
</dbReference>
<dbReference type="InterPro" id="IPR020094">
    <property type="entry name" value="TruA/RsuA/RluB/E/F_N"/>
</dbReference>
<evidence type="ECO:0000256" key="4">
    <source>
        <dbReference type="HAMAP-Rule" id="MF_00171"/>
    </source>
</evidence>
<reference evidence="9" key="1">
    <citation type="submission" date="2021-10" db="EMBL/GenBank/DDBJ databases">
        <title>Novel species in genus Arthrobacter.</title>
        <authorList>
            <person name="Liu Y."/>
        </authorList>
    </citation>
    <scope>NUCLEOTIDE SEQUENCE</scope>
    <source>
        <strain evidence="11">zg-Y462</strain>
        <strain evidence="9">Zg-Y462</strain>
    </source>
</reference>
<dbReference type="GO" id="GO:0031119">
    <property type="term" value="P:tRNA pseudouridine synthesis"/>
    <property type="evidence" value="ECO:0007669"/>
    <property type="project" value="UniProtKB-UniRule"/>
</dbReference>
<dbReference type="InterPro" id="IPR020095">
    <property type="entry name" value="PsdUridine_synth_TruA_C"/>
</dbReference>
<evidence type="ECO:0000256" key="7">
    <source>
        <dbReference type="RuleBase" id="RU003792"/>
    </source>
</evidence>
<dbReference type="RefSeq" id="WP_227928792.1">
    <property type="nucleotide sequence ID" value="NZ_CP094984.1"/>
</dbReference>
<dbReference type="Proteomes" id="UP001155145">
    <property type="component" value="Unassembled WGS sequence"/>
</dbReference>
<dbReference type="PANTHER" id="PTHR11142">
    <property type="entry name" value="PSEUDOURIDYLATE SYNTHASE"/>
    <property type="match status" value="1"/>
</dbReference>
<dbReference type="Gene3D" id="3.30.70.660">
    <property type="entry name" value="Pseudouridine synthase I, catalytic domain, C-terminal subdomain"/>
    <property type="match status" value="1"/>
</dbReference>
<evidence type="ECO:0000256" key="6">
    <source>
        <dbReference type="PIRSR" id="PIRSR001430-2"/>
    </source>
</evidence>
<evidence type="ECO:0000256" key="5">
    <source>
        <dbReference type="PIRSR" id="PIRSR001430-1"/>
    </source>
</evidence>
<dbReference type="InterPro" id="IPR020103">
    <property type="entry name" value="PsdUridine_synth_cat_dom_sf"/>
</dbReference>
<proteinExistence type="inferred from homology"/>
<comment type="similarity">
    <text evidence="1 4 7">Belongs to the tRNA pseudouridine synthase TruA family.</text>
</comment>
<evidence type="ECO:0000313" key="12">
    <source>
        <dbReference type="Proteomes" id="UP001155145"/>
    </source>
</evidence>
<organism evidence="9 12">
    <name type="scientific">Arthrobacter zhangbolii</name>
    <dbReference type="NCBI Taxonomy" id="2886936"/>
    <lineage>
        <taxon>Bacteria</taxon>
        <taxon>Bacillati</taxon>
        <taxon>Actinomycetota</taxon>
        <taxon>Actinomycetes</taxon>
        <taxon>Micrococcales</taxon>
        <taxon>Micrococcaceae</taxon>
        <taxon>Arthrobacter</taxon>
    </lineage>
</organism>
<dbReference type="PANTHER" id="PTHR11142:SF0">
    <property type="entry name" value="TRNA PSEUDOURIDINE SYNTHASE-LIKE 1"/>
    <property type="match status" value="1"/>
</dbReference>
<comment type="catalytic activity">
    <reaction evidence="4 7">
        <text>uridine(38/39/40) in tRNA = pseudouridine(38/39/40) in tRNA</text>
        <dbReference type="Rhea" id="RHEA:22376"/>
        <dbReference type="Rhea" id="RHEA-COMP:10085"/>
        <dbReference type="Rhea" id="RHEA-COMP:10087"/>
        <dbReference type="ChEBI" id="CHEBI:65314"/>
        <dbReference type="ChEBI" id="CHEBI:65315"/>
        <dbReference type="EC" id="5.4.99.12"/>
    </reaction>
</comment>
<evidence type="ECO:0000313" key="9">
    <source>
        <dbReference type="EMBL" id="MCC3272737.1"/>
    </source>
</evidence>
<evidence type="ECO:0000256" key="2">
    <source>
        <dbReference type="ARBA" id="ARBA00022694"/>
    </source>
</evidence>
<protein>
    <recommendedName>
        <fullName evidence="4">tRNA pseudouridine synthase A</fullName>
        <ecNumber evidence="4">5.4.99.12</ecNumber>
    </recommendedName>
    <alternativeName>
        <fullName evidence="4">tRNA pseudouridine(38-40) synthase</fullName>
    </alternativeName>
    <alternativeName>
        <fullName evidence="4">tRNA pseudouridylate synthase I</fullName>
    </alternativeName>
    <alternativeName>
        <fullName evidence="4">tRNA-uridine isomerase I</fullName>
    </alternativeName>
</protein>
<dbReference type="PIRSF" id="PIRSF001430">
    <property type="entry name" value="tRNA_psdUrid_synth"/>
    <property type="match status" value="1"/>
</dbReference>
<name>A0A9X1M8Z6_9MICC</name>
<dbReference type="InterPro" id="IPR020097">
    <property type="entry name" value="PsdUridine_synth_TruA_a/b_dom"/>
</dbReference>
<evidence type="ECO:0000313" key="10">
    <source>
        <dbReference type="EMBL" id="UON91425.1"/>
    </source>
</evidence>
<comment type="subunit">
    <text evidence="4">Homodimer.</text>
</comment>
<dbReference type="Gene3D" id="3.30.70.580">
    <property type="entry name" value="Pseudouridine synthase I, catalytic domain, N-terminal subdomain"/>
    <property type="match status" value="1"/>
</dbReference>
<sequence>MTIERPAVPEMDGGPFRVRMDLAYDGAPFSGWAAQPGLLTVQGMVEDALAVLLRRPVRLTVAGRTDAGVHARGQVVHFDLTRAEWDALARGRDLDPGVSLRRRLHGVLNKELTAPGRREGRQRRVVDALGGAIEIRSAAPAPDGFDARFSALWRRYSYRIADLPETRDPLSRHTTLWYKAPLDTDRMNEAAEGVLGIRDFLSYCKPRTGSTTIRELQEFSFARGSDGIIATHIQADAFCHNMVRSLVGGSLLVGAGERRPQWLAERLAAMIRDSKSILAPPHPLVLEEVRYPADAGLQDRADLTRAHRG</sequence>
<keyword evidence="11" id="KW-1185">Reference proteome</keyword>
<dbReference type="EC" id="5.4.99.12" evidence="4"/>
<gene>
    <name evidence="4" type="primary">truA</name>
    <name evidence="9" type="ORF">LJ755_08345</name>
    <name evidence="10" type="ORF">MUK71_12580</name>
</gene>
<dbReference type="GO" id="GO:0160147">
    <property type="term" value="F:tRNA pseudouridine(38-40) synthase activity"/>
    <property type="evidence" value="ECO:0007669"/>
    <property type="project" value="UniProtKB-EC"/>
</dbReference>
<keyword evidence="3 4" id="KW-0413">Isomerase</keyword>
<dbReference type="AlphaFoldDB" id="A0A9X1M8Z6"/>
<dbReference type="InterPro" id="IPR001406">
    <property type="entry name" value="PsdUridine_synth_TruA"/>
</dbReference>
<dbReference type="HAMAP" id="MF_00171">
    <property type="entry name" value="TruA"/>
    <property type="match status" value="1"/>
</dbReference>
<feature type="active site" description="Nucleophile" evidence="4 5">
    <location>
        <position position="66"/>
    </location>
</feature>
<accession>A0A9X1M8Z6</accession>
<keyword evidence="2 4" id="KW-0819">tRNA processing</keyword>
<comment type="caution">
    <text evidence="4">Lacks conserved residue(s) required for the propagation of feature annotation.</text>
</comment>